<dbReference type="Pfam" id="PF12697">
    <property type="entry name" value="Abhydrolase_6"/>
    <property type="match status" value="1"/>
</dbReference>
<proteinExistence type="predicted"/>
<evidence type="ECO:0000313" key="4">
    <source>
        <dbReference type="Proteomes" id="UP000078543"/>
    </source>
</evidence>
<organism evidence="3 4">
    <name type="scientific">Magnetospirillum moscoviense</name>
    <dbReference type="NCBI Taxonomy" id="1437059"/>
    <lineage>
        <taxon>Bacteria</taxon>
        <taxon>Pseudomonadati</taxon>
        <taxon>Pseudomonadota</taxon>
        <taxon>Alphaproteobacteria</taxon>
        <taxon>Rhodospirillales</taxon>
        <taxon>Rhodospirillaceae</taxon>
        <taxon>Magnetospirillum</taxon>
    </lineage>
</organism>
<dbReference type="RefSeq" id="WP_068497220.1">
    <property type="nucleotide sequence ID" value="NZ_LWQU01000047.1"/>
</dbReference>
<keyword evidence="1" id="KW-0378">Hydrolase</keyword>
<dbReference type="PANTHER" id="PTHR46118:SF4">
    <property type="entry name" value="PROTEIN ABHD11"/>
    <property type="match status" value="1"/>
</dbReference>
<comment type="caution">
    <text evidence="3">The sequence shown here is derived from an EMBL/GenBank/DDBJ whole genome shotgun (WGS) entry which is preliminary data.</text>
</comment>
<protein>
    <submittedName>
        <fullName evidence="3">Esterase</fullName>
    </submittedName>
</protein>
<reference evidence="3 4" key="1">
    <citation type="submission" date="2016-04" db="EMBL/GenBank/DDBJ databases">
        <title>Draft genome sequence of freshwater magnetotactic bacteria Magnetospirillum marisnigri SP-1 and Magnetospirillum moscoviense BB-1.</title>
        <authorList>
            <person name="Koziaeva V."/>
            <person name="Dziuba M.V."/>
            <person name="Ivanov T.M."/>
            <person name="Kuznetsov B."/>
            <person name="Grouzdev D.S."/>
        </authorList>
    </citation>
    <scope>NUCLEOTIDE SEQUENCE [LARGE SCALE GENOMIC DNA]</scope>
    <source>
        <strain evidence="3 4">BB-1</strain>
    </source>
</reference>
<sequence length="255" mass="27537">MKLNYIEAGQGRPLVILHGLLGSARNWGGVAGALASHHRVVAVDMPNHGASPWSEVMDYPFMAREVAAFIENSFGSPVDLVGHSMGGKAAMVLALTRPELVHRLVVVDIAPVRYAHTFAPYIKAMRAAPVGTATRRGEVEEALRAIIPDAGVRAFLMQNLEGQPGSYRWRANLATLGAAMDDILDFPPFADGTTYGGPALFLHGDRSDYVLPAHEDVIASLFPRAEWQVIEGAGHWVHADQPAAFIQALAAFIQR</sequence>
<name>A0A178MZ14_9PROT</name>
<dbReference type="AlphaFoldDB" id="A0A178MZ14"/>
<dbReference type="Gene3D" id="3.40.50.1820">
    <property type="entry name" value="alpha/beta hydrolase"/>
    <property type="match status" value="1"/>
</dbReference>
<gene>
    <name evidence="3" type="ORF">A6A05_19270</name>
</gene>
<dbReference type="PRINTS" id="PR00111">
    <property type="entry name" value="ABHYDROLASE"/>
</dbReference>
<dbReference type="EMBL" id="LWQU01000047">
    <property type="protein sequence ID" value="OAN62643.1"/>
    <property type="molecule type" value="Genomic_DNA"/>
</dbReference>
<accession>A0A178MZ14</accession>
<dbReference type="SUPFAM" id="SSF53474">
    <property type="entry name" value="alpha/beta-Hydrolases"/>
    <property type="match status" value="1"/>
</dbReference>
<dbReference type="PANTHER" id="PTHR46118">
    <property type="entry name" value="PROTEIN ABHD11"/>
    <property type="match status" value="1"/>
</dbReference>
<dbReference type="InterPro" id="IPR029058">
    <property type="entry name" value="AB_hydrolase_fold"/>
</dbReference>
<dbReference type="GO" id="GO:0016787">
    <property type="term" value="F:hydrolase activity"/>
    <property type="evidence" value="ECO:0007669"/>
    <property type="project" value="UniProtKB-KW"/>
</dbReference>
<evidence type="ECO:0000313" key="3">
    <source>
        <dbReference type="EMBL" id="OAN62643.1"/>
    </source>
</evidence>
<evidence type="ECO:0000256" key="1">
    <source>
        <dbReference type="ARBA" id="ARBA00022801"/>
    </source>
</evidence>
<dbReference type="InterPro" id="IPR000073">
    <property type="entry name" value="AB_hydrolase_1"/>
</dbReference>
<evidence type="ECO:0000259" key="2">
    <source>
        <dbReference type="Pfam" id="PF12697"/>
    </source>
</evidence>
<feature type="domain" description="AB hydrolase-1" evidence="2">
    <location>
        <begin position="14"/>
        <end position="248"/>
    </location>
</feature>
<dbReference type="STRING" id="1437059.A6A05_19270"/>
<dbReference type="Proteomes" id="UP000078543">
    <property type="component" value="Unassembled WGS sequence"/>
</dbReference>
<keyword evidence="4" id="KW-1185">Reference proteome</keyword>
<dbReference type="OrthoDB" id="9808398at2"/>